<feature type="coiled-coil region" evidence="1">
    <location>
        <begin position="185"/>
        <end position="212"/>
    </location>
</feature>
<dbReference type="PANTHER" id="PTHR14625">
    <property type="entry name" value="MICROCEPHALIN"/>
    <property type="match status" value="1"/>
</dbReference>
<dbReference type="EnsemblMetazoa" id="AMAM004327-RA">
    <property type="protein sequence ID" value="AMAM004327-PA"/>
    <property type="gene ID" value="AMAM004327"/>
</dbReference>
<proteinExistence type="predicted"/>
<feature type="region of interest" description="Disordered" evidence="2">
    <location>
        <begin position="34"/>
        <end position="63"/>
    </location>
</feature>
<accession>A0A182SD09</accession>
<name>A0A182SD09_9DIPT</name>
<evidence type="ECO:0000313" key="3">
    <source>
        <dbReference type="EnsemblMetazoa" id="AMAM004327-PA"/>
    </source>
</evidence>
<dbReference type="GO" id="GO:0000278">
    <property type="term" value="P:mitotic cell cycle"/>
    <property type="evidence" value="ECO:0007669"/>
    <property type="project" value="TreeGrafter"/>
</dbReference>
<keyword evidence="4" id="KW-1185">Reference proteome</keyword>
<organism evidence="3 4">
    <name type="scientific">Anopheles maculatus</name>
    <dbReference type="NCBI Taxonomy" id="74869"/>
    <lineage>
        <taxon>Eukaryota</taxon>
        <taxon>Metazoa</taxon>
        <taxon>Ecdysozoa</taxon>
        <taxon>Arthropoda</taxon>
        <taxon>Hexapoda</taxon>
        <taxon>Insecta</taxon>
        <taxon>Pterygota</taxon>
        <taxon>Neoptera</taxon>
        <taxon>Endopterygota</taxon>
        <taxon>Diptera</taxon>
        <taxon>Nematocera</taxon>
        <taxon>Culicoidea</taxon>
        <taxon>Culicidae</taxon>
        <taxon>Anophelinae</taxon>
        <taxon>Anopheles</taxon>
        <taxon>Anopheles maculatus group</taxon>
    </lineage>
</organism>
<protein>
    <submittedName>
        <fullName evidence="3">Uncharacterized protein</fullName>
    </submittedName>
</protein>
<feature type="region of interest" description="Disordered" evidence="2">
    <location>
        <begin position="79"/>
        <end position="105"/>
    </location>
</feature>
<feature type="region of interest" description="Disordered" evidence="2">
    <location>
        <begin position="1"/>
        <end position="20"/>
    </location>
</feature>
<dbReference type="Proteomes" id="UP000075901">
    <property type="component" value="Unassembled WGS sequence"/>
</dbReference>
<feature type="compositionally biased region" description="Polar residues" evidence="2">
    <location>
        <begin position="42"/>
        <end position="60"/>
    </location>
</feature>
<evidence type="ECO:0000313" key="4">
    <source>
        <dbReference type="Proteomes" id="UP000075901"/>
    </source>
</evidence>
<sequence>MQRVMLGQSGDPLSPKRKRLSVGFGVNASVQIHKTATPPINPQQRSLSTHSDTAAATDNETPGKRKMLHETLLMRLLSTPSDEPLFRQNSTDAPESQRTADDSFDSCLSGRSTPFELDLLHQTPDDMRCNTPPAAAETAATTAPLNRRMQLLMRDYNSPSATARLRAMRALNSASKRNAYGNFDISYAEQDIITAEERLAQEQRTIQDVMRDVCVYVEVRSGTDNRSE</sequence>
<evidence type="ECO:0000256" key="2">
    <source>
        <dbReference type="SAM" id="MobiDB-lite"/>
    </source>
</evidence>
<reference evidence="3" key="2">
    <citation type="submission" date="2020-05" db="UniProtKB">
        <authorList>
            <consortium name="EnsemblMetazoa"/>
        </authorList>
    </citation>
    <scope>IDENTIFICATION</scope>
    <source>
        <strain evidence="3">maculatus3</strain>
    </source>
</reference>
<dbReference type="PANTHER" id="PTHR14625:SF3">
    <property type="entry name" value="MICROCEPHALIN"/>
    <property type="match status" value="1"/>
</dbReference>
<dbReference type="VEuPathDB" id="VectorBase:AMAM004327"/>
<keyword evidence="1" id="KW-0175">Coiled coil</keyword>
<evidence type="ECO:0000256" key="1">
    <source>
        <dbReference type="SAM" id="Coils"/>
    </source>
</evidence>
<reference evidence="4" key="1">
    <citation type="submission" date="2013-09" db="EMBL/GenBank/DDBJ databases">
        <title>The Genome Sequence of Anopheles maculatus species B.</title>
        <authorList>
            <consortium name="The Broad Institute Genomics Platform"/>
            <person name="Neafsey D.E."/>
            <person name="Besansky N."/>
            <person name="Howell P."/>
            <person name="Walton C."/>
            <person name="Young S.K."/>
            <person name="Zeng Q."/>
            <person name="Gargeya S."/>
            <person name="Fitzgerald M."/>
            <person name="Haas B."/>
            <person name="Abouelleil A."/>
            <person name="Allen A.W."/>
            <person name="Alvarado L."/>
            <person name="Arachchi H.M."/>
            <person name="Berlin A.M."/>
            <person name="Chapman S.B."/>
            <person name="Gainer-Dewar J."/>
            <person name="Goldberg J."/>
            <person name="Griggs A."/>
            <person name="Gujja S."/>
            <person name="Hansen M."/>
            <person name="Howarth C."/>
            <person name="Imamovic A."/>
            <person name="Ireland A."/>
            <person name="Larimer J."/>
            <person name="McCowan C."/>
            <person name="Murphy C."/>
            <person name="Pearson M."/>
            <person name="Poon T.W."/>
            <person name="Priest M."/>
            <person name="Roberts A."/>
            <person name="Saif S."/>
            <person name="Shea T."/>
            <person name="Sisk P."/>
            <person name="Sykes S."/>
            <person name="Wortman J."/>
            <person name="Nusbaum C."/>
            <person name="Birren B."/>
        </authorList>
    </citation>
    <scope>NUCLEOTIDE SEQUENCE [LARGE SCALE GENOMIC DNA]</scope>
    <source>
        <strain evidence="4">maculatus3</strain>
    </source>
</reference>
<dbReference type="AlphaFoldDB" id="A0A182SD09"/>
<feature type="compositionally biased region" description="Polar residues" evidence="2">
    <location>
        <begin position="87"/>
        <end position="97"/>
    </location>
</feature>
<dbReference type="InterPro" id="IPR022047">
    <property type="entry name" value="Microcephalin-like"/>
</dbReference>